<dbReference type="EMBL" id="UINC01089399">
    <property type="protein sequence ID" value="SVC40459.1"/>
    <property type="molecule type" value="Genomic_DNA"/>
</dbReference>
<dbReference type="AlphaFoldDB" id="A0A382LUP7"/>
<protein>
    <recommendedName>
        <fullName evidence="1">Thioredoxin-like fold domain-containing protein</fullName>
    </recommendedName>
</protein>
<name>A0A382LUP7_9ZZZZ</name>
<dbReference type="InterPro" id="IPR012336">
    <property type="entry name" value="Thioredoxin-like_fold"/>
</dbReference>
<gene>
    <name evidence="2" type="ORF">METZ01_LOCUS293313</name>
</gene>
<dbReference type="SUPFAM" id="SSF52833">
    <property type="entry name" value="Thioredoxin-like"/>
    <property type="match status" value="1"/>
</dbReference>
<dbReference type="PANTHER" id="PTHR35272:SF3">
    <property type="entry name" value="THIOL:DISULFIDE INTERCHANGE PROTEIN DSBC"/>
    <property type="match status" value="1"/>
</dbReference>
<dbReference type="PANTHER" id="PTHR35272">
    <property type="entry name" value="THIOL:DISULFIDE INTERCHANGE PROTEIN DSBC-RELATED"/>
    <property type="match status" value="1"/>
</dbReference>
<dbReference type="Gene3D" id="3.40.30.10">
    <property type="entry name" value="Glutaredoxin"/>
    <property type="match status" value="1"/>
</dbReference>
<feature type="domain" description="Thioredoxin-like fold" evidence="1">
    <location>
        <begin position="1"/>
        <end position="105"/>
    </location>
</feature>
<accession>A0A382LUP7</accession>
<proteinExistence type="predicted"/>
<dbReference type="InterPro" id="IPR036249">
    <property type="entry name" value="Thioredoxin-like_sf"/>
</dbReference>
<sequence>RKFHRDMENLRAKGIRVRYLFFPRAGPGSESWQKANSVWCSDDRKEAMTQAKLGADLEVLECGTTPVEQHYELGKAIGIQGTPAILTESGEMLGGYVPPSILEEELAQRAAL</sequence>
<dbReference type="CDD" id="cd03020">
    <property type="entry name" value="DsbA_DsbC_DsbG"/>
    <property type="match status" value="1"/>
</dbReference>
<evidence type="ECO:0000259" key="1">
    <source>
        <dbReference type="Pfam" id="PF13098"/>
    </source>
</evidence>
<evidence type="ECO:0000313" key="2">
    <source>
        <dbReference type="EMBL" id="SVC40459.1"/>
    </source>
</evidence>
<dbReference type="InterPro" id="IPR051470">
    <property type="entry name" value="Thiol:disulfide_interchange"/>
</dbReference>
<organism evidence="2">
    <name type="scientific">marine metagenome</name>
    <dbReference type="NCBI Taxonomy" id="408172"/>
    <lineage>
        <taxon>unclassified sequences</taxon>
        <taxon>metagenomes</taxon>
        <taxon>ecological metagenomes</taxon>
    </lineage>
</organism>
<dbReference type="Pfam" id="PF13098">
    <property type="entry name" value="Thioredoxin_2"/>
    <property type="match status" value="1"/>
</dbReference>
<reference evidence="2" key="1">
    <citation type="submission" date="2018-05" db="EMBL/GenBank/DDBJ databases">
        <authorList>
            <person name="Lanie J.A."/>
            <person name="Ng W.-L."/>
            <person name="Kazmierczak K.M."/>
            <person name="Andrzejewski T.M."/>
            <person name="Davidsen T.M."/>
            <person name="Wayne K.J."/>
            <person name="Tettelin H."/>
            <person name="Glass J.I."/>
            <person name="Rusch D."/>
            <person name="Podicherti R."/>
            <person name="Tsui H.-C.T."/>
            <person name="Winkler M.E."/>
        </authorList>
    </citation>
    <scope>NUCLEOTIDE SEQUENCE</scope>
</reference>
<dbReference type="InterPro" id="IPR033954">
    <property type="entry name" value="DiS-bond_Isoase_DsbC/G"/>
</dbReference>
<feature type="non-terminal residue" evidence="2">
    <location>
        <position position="1"/>
    </location>
</feature>